<dbReference type="Proteomes" id="UP000244005">
    <property type="component" value="Unassembled WGS sequence"/>
</dbReference>
<dbReference type="Gramene" id="Mp1g21990.1">
    <property type="protein sequence ID" value="Mp1g21990.1.cds1"/>
    <property type="gene ID" value="Mp1g21990"/>
</dbReference>
<dbReference type="AlphaFoldDB" id="A0A2R6XX08"/>
<evidence type="ECO:0000313" key="2">
    <source>
        <dbReference type="Proteomes" id="UP000244005"/>
    </source>
</evidence>
<proteinExistence type="predicted"/>
<keyword evidence="2" id="KW-1185">Reference proteome</keyword>
<reference evidence="2" key="1">
    <citation type="journal article" date="2017" name="Cell">
        <title>Insights into land plant evolution garnered from the Marchantia polymorpha genome.</title>
        <authorList>
            <person name="Bowman J.L."/>
            <person name="Kohchi T."/>
            <person name="Yamato K.T."/>
            <person name="Jenkins J."/>
            <person name="Shu S."/>
            <person name="Ishizaki K."/>
            <person name="Yamaoka S."/>
            <person name="Nishihama R."/>
            <person name="Nakamura Y."/>
            <person name="Berger F."/>
            <person name="Adam C."/>
            <person name="Aki S.S."/>
            <person name="Althoff F."/>
            <person name="Araki T."/>
            <person name="Arteaga-Vazquez M.A."/>
            <person name="Balasubrmanian S."/>
            <person name="Barry K."/>
            <person name="Bauer D."/>
            <person name="Boehm C.R."/>
            <person name="Briginshaw L."/>
            <person name="Caballero-Perez J."/>
            <person name="Catarino B."/>
            <person name="Chen F."/>
            <person name="Chiyoda S."/>
            <person name="Chovatia M."/>
            <person name="Davies K.M."/>
            <person name="Delmans M."/>
            <person name="Demura T."/>
            <person name="Dierschke T."/>
            <person name="Dolan L."/>
            <person name="Dorantes-Acosta A.E."/>
            <person name="Eklund D.M."/>
            <person name="Florent S.N."/>
            <person name="Flores-Sandoval E."/>
            <person name="Fujiyama A."/>
            <person name="Fukuzawa H."/>
            <person name="Galik B."/>
            <person name="Grimanelli D."/>
            <person name="Grimwood J."/>
            <person name="Grossniklaus U."/>
            <person name="Hamada T."/>
            <person name="Haseloff J."/>
            <person name="Hetherington A.J."/>
            <person name="Higo A."/>
            <person name="Hirakawa Y."/>
            <person name="Hundley H.N."/>
            <person name="Ikeda Y."/>
            <person name="Inoue K."/>
            <person name="Inoue S.I."/>
            <person name="Ishida S."/>
            <person name="Jia Q."/>
            <person name="Kakita M."/>
            <person name="Kanazawa T."/>
            <person name="Kawai Y."/>
            <person name="Kawashima T."/>
            <person name="Kennedy M."/>
            <person name="Kinose K."/>
            <person name="Kinoshita T."/>
            <person name="Kohara Y."/>
            <person name="Koide E."/>
            <person name="Komatsu K."/>
            <person name="Kopischke S."/>
            <person name="Kubo M."/>
            <person name="Kyozuka J."/>
            <person name="Lagercrantz U."/>
            <person name="Lin S.S."/>
            <person name="Lindquist E."/>
            <person name="Lipzen A.M."/>
            <person name="Lu C.W."/>
            <person name="De Luna E."/>
            <person name="Martienssen R.A."/>
            <person name="Minamino N."/>
            <person name="Mizutani M."/>
            <person name="Mizutani M."/>
            <person name="Mochizuki N."/>
            <person name="Monte I."/>
            <person name="Mosher R."/>
            <person name="Nagasaki H."/>
            <person name="Nakagami H."/>
            <person name="Naramoto S."/>
            <person name="Nishitani K."/>
            <person name="Ohtani M."/>
            <person name="Okamoto T."/>
            <person name="Okumura M."/>
            <person name="Phillips J."/>
            <person name="Pollak B."/>
            <person name="Reinders A."/>
            <person name="Rovekamp M."/>
            <person name="Sano R."/>
            <person name="Sawa S."/>
            <person name="Schmid M.W."/>
            <person name="Shirakawa M."/>
            <person name="Solano R."/>
            <person name="Spunde A."/>
            <person name="Suetsugu N."/>
            <person name="Sugano S."/>
            <person name="Sugiyama A."/>
            <person name="Sun R."/>
            <person name="Suzuki Y."/>
            <person name="Takenaka M."/>
            <person name="Takezawa D."/>
            <person name="Tomogane H."/>
            <person name="Tsuzuki M."/>
            <person name="Ueda T."/>
            <person name="Umeda M."/>
            <person name="Ward J.M."/>
            <person name="Watanabe Y."/>
            <person name="Yazaki K."/>
            <person name="Yokoyama R."/>
            <person name="Yoshitake Y."/>
            <person name="Yotsui I."/>
            <person name="Zachgo S."/>
            <person name="Schmutz J."/>
        </authorList>
    </citation>
    <scope>NUCLEOTIDE SEQUENCE [LARGE SCALE GENOMIC DNA]</scope>
    <source>
        <strain evidence="2">Tak-1</strain>
    </source>
</reference>
<sequence>MACVTRSAEERGRGWGGLHDVSRRVITSIHEDQTCTKEITKFGWKILRCPALNSARRSCWPNLQRTVRRCLHVSRPRLVKGQCMIHPSLLAHGSSRHC</sequence>
<gene>
    <name evidence="1" type="ORF">MARPO_0001s0535</name>
</gene>
<dbReference type="EMBL" id="KZ772673">
    <property type="protein sequence ID" value="PTQ50635.1"/>
    <property type="molecule type" value="Genomic_DNA"/>
</dbReference>
<organism evidence="1 2">
    <name type="scientific">Marchantia polymorpha</name>
    <name type="common">Common liverwort</name>
    <name type="synonym">Marchantia aquatica</name>
    <dbReference type="NCBI Taxonomy" id="3197"/>
    <lineage>
        <taxon>Eukaryota</taxon>
        <taxon>Viridiplantae</taxon>
        <taxon>Streptophyta</taxon>
        <taxon>Embryophyta</taxon>
        <taxon>Marchantiophyta</taxon>
        <taxon>Marchantiopsida</taxon>
        <taxon>Marchantiidae</taxon>
        <taxon>Marchantiales</taxon>
        <taxon>Marchantiaceae</taxon>
        <taxon>Marchantia</taxon>
    </lineage>
</organism>
<name>A0A2R6XX08_MARPO</name>
<accession>A0A2R6XX08</accession>
<evidence type="ECO:0000313" key="1">
    <source>
        <dbReference type="EMBL" id="PTQ50635.1"/>
    </source>
</evidence>
<protein>
    <submittedName>
        <fullName evidence="1">Uncharacterized protein</fullName>
    </submittedName>
</protein>